<dbReference type="Gene3D" id="3.20.20.140">
    <property type="entry name" value="Metal-dependent hydrolases"/>
    <property type="match status" value="1"/>
</dbReference>
<proteinExistence type="inferred from homology"/>
<dbReference type="AlphaFoldDB" id="A0A5C4WBM0"/>
<dbReference type="Pfam" id="PF04909">
    <property type="entry name" value="Amidohydro_2"/>
    <property type="match status" value="1"/>
</dbReference>
<reference evidence="3 4" key="1">
    <citation type="submission" date="2019-10" db="EMBL/GenBank/DDBJ databases">
        <title>Nonomuraea sp. nov., isolated from Phyllanthus amarus.</title>
        <authorList>
            <person name="Klykleung N."/>
            <person name="Tanasupawat S."/>
        </authorList>
    </citation>
    <scope>NUCLEOTIDE SEQUENCE [LARGE SCALE GENOMIC DNA]</scope>
    <source>
        <strain evidence="3 4">PA1-10</strain>
    </source>
</reference>
<keyword evidence="4" id="KW-1185">Reference proteome</keyword>
<dbReference type="InterPro" id="IPR006680">
    <property type="entry name" value="Amidohydro-rel"/>
</dbReference>
<sequence length="302" mass="33844">MPDATRYTGDIVDAHHHIWRARDLPWLSGPMVPRIFGPYEPIRRDYPIGEYIADATASGIGASVYVQTNWPLDRVVDEVRWLHEVHQEVGWPMAVVGAADMFDERTPEILRRQAAITPLVRGTRQQLHWHERPEFRFATAPDRMKDPVLRKNVGALADLGWLFELQVFPEQMPDAVEFAAAFPDVTFVLVHAGMLIGPEYLEPWRAGMAALAELPNVVVKLTGQGTFVHRVDPDLISSVAREVLGWFGAGRAMFGTNFPVEKIWTTMPELVGAWKDALARLPPADQHAVFAGTARRVYGLPG</sequence>
<dbReference type="Proteomes" id="UP000312512">
    <property type="component" value="Unassembled WGS sequence"/>
</dbReference>
<organism evidence="3 4">
    <name type="scientific">Nonomuraea phyllanthi</name>
    <dbReference type="NCBI Taxonomy" id="2219224"/>
    <lineage>
        <taxon>Bacteria</taxon>
        <taxon>Bacillati</taxon>
        <taxon>Actinomycetota</taxon>
        <taxon>Actinomycetes</taxon>
        <taxon>Streptosporangiales</taxon>
        <taxon>Streptosporangiaceae</taxon>
        <taxon>Nonomuraea</taxon>
    </lineage>
</organism>
<evidence type="ECO:0000259" key="2">
    <source>
        <dbReference type="Pfam" id="PF04909"/>
    </source>
</evidence>
<feature type="domain" description="Amidohydrolase-related" evidence="2">
    <location>
        <begin position="12"/>
        <end position="300"/>
    </location>
</feature>
<dbReference type="PANTHER" id="PTHR43569">
    <property type="entry name" value="AMIDOHYDROLASE"/>
    <property type="match status" value="1"/>
</dbReference>
<dbReference type="OrthoDB" id="5450317at2"/>
<keyword evidence="3" id="KW-0378">Hydrolase</keyword>
<dbReference type="GO" id="GO:0016787">
    <property type="term" value="F:hydrolase activity"/>
    <property type="evidence" value="ECO:0007669"/>
    <property type="project" value="UniProtKB-KW"/>
</dbReference>
<name>A0A5C4WBM0_9ACTN</name>
<dbReference type="EMBL" id="VDLX02000008">
    <property type="protein sequence ID" value="KAB8193025.1"/>
    <property type="molecule type" value="Genomic_DNA"/>
</dbReference>
<evidence type="ECO:0000313" key="4">
    <source>
        <dbReference type="Proteomes" id="UP000312512"/>
    </source>
</evidence>
<protein>
    <submittedName>
        <fullName evidence="3">Amidohydrolase family protein</fullName>
    </submittedName>
</protein>
<dbReference type="RefSeq" id="WP_139632481.1">
    <property type="nucleotide sequence ID" value="NZ_VDLX02000008.1"/>
</dbReference>
<gene>
    <name evidence="3" type="ORF">FH608_022070</name>
</gene>
<dbReference type="SUPFAM" id="SSF51556">
    <property type="entry name" value="Metallo-dependent hydrolases"/>
    <property type="match status" value="1"/>
</dbReference>
<evidence type="ECO:0000313" key="3">
    <source>
        <dbReference type="EMBL" id="KAB8193025.1"/>
    </source>
</evidence>
<comment type="caution">
    <text evidence="3">The sequence shown here is derived from an EMBL/GenBank/DDBJ whole genome shotgun (WGS) entry which is preliminary data.</text>
</comment>
<dbReference type="PANTHER" id="PTHR43569:SF1">
    <property type="entry name" value="BLL3371 PROTEIN"/>
    <property type="match status" value="1"/>
</dbReference>
<dbReference type="InterPro" id="IPR052350">
    <property type="entry name" value="Metallo-dep_Lactonases"/>
</dbReference>
<dbReference type="InterPro" id="IPR032466">
    <property type="entry name" value="Metal_Hydrolase"/>
</dbReference>
<accession>A0A5C4WBM0</accession>
<evidence type="ECO:0000256" key="1">
    <source>
        <dbReference type="ARBA" id="ARBA00038310"/>
    </source>
</evidence>
<comment type="similarity">
    <text evidence="1">Belongs to the metallo-dependent hydrolases superfamily.</text>
</comment>